<dbReference type="PATRIC" id="fig|592029.3.peg.2542"/>
<reference evidence="1 2" key="1">
    <citation type="journal article" date="2013" name="Genome Biol. Evol.">
        <title>Genomic makeup of the marine flavobacterium Nonlabens (Donghaeana) dokdonensis DSW-6 and identification of a novel class of rhodopsins.</title>
        <authorList>
            <person name="Kwon S.K."/>
            <person name="Kim B.K."/>
            <person name="Song J.Y."/>
            <person name="Kwak M.J."/>
            <person name="Lee C.H."/>
            <person name="Yoon J.H."/>
            <person name="Oh T.K."/>
            <person name="Kim J.F."/>
        </authorList>
    </citation>
    <scope>NUCLEOTIDE SEQUENCE [LARGE SCALE GENOMIC DNA]</scope>
    <source>
        <strain evidence="2">DSM 17205 / KCTC 12402 / DSW-6</strain>
    </source>
</reference>
<dbReference type="STRING" id="592029.DDD_2565"/>
<sequence length="42" mass="4952">MTIITLLQFFNYKRSFICKFHLKAFNNSAFAKAEQLLSLSHE</sequence>
<protein>
    <submittedName>
        <fullName evidence="1">Uncharacterized protein</fullName>
    </submittedName>
</protein>
<accession>L7WBT7</accession>
<organism evidence="1 2">
    <name type="scientific">Nonlabens dokdonensis (strain DSM 17205 / KCTC 12402 / DSW-6)</name>
    <name type="common">Donghaeana dokdonensis</name>
    <dbReference type="NCBI Taxonomy" id="592029"/>
    <lineage>
        <taxon>Bacteria</taxon>
        <taxon>Pseudomonadati</taxon>
        <taxon>Bacteroidota</taxon>
        <taxon>Flavobacteriia</taxon>
        <taxon>Flavobacteriales</taxon>
        <taxon>Flavobacteriaceae</taxon>
        <taxon>Nonlabens</taxon>
    </lineage>
</organism>
<dbReference type="AlphaFoldDB" id="L7WBT7"/>
<dbReference type="KEGG" id="ndo:DDD_2565"/>
<evidence type="ECO:0000313" key="1">
    <source>
        <dbReference type="EMBL" id="AGC77692.1"/>
    </source>
</evidence>
<name>L7WBT7_NONDD</name>
<gene>
    <name evidence="1" type="ordered locus">DDD_2565</name>
</gene>
<dbReference type="Proteomes" id="UP000011173">
    <property type="component" value="Chromosome"/>
</dbReference>
<dbReference type="HOGENOM" id="CLU_3254844_0_0_10"/>
<evidence type="ECO:0000313" key="2">
    <source>
        <dbReference type="Proteomes" id="UP000011173"/>
    </source>
</evidence>
<dbReference type="EMBL" id="CP001397">
    <property type="protein sequence ID" value="AGC77692.1"/>
    <property type="molecule type" value="Genomic_DNA"/>
</dbReference>
<proteinExistence type="predicted"/>